<keyword evidence="2" id="KW-1185">Reference proteome</keyword>
<organism evidence="1 2">
    <name type="scientific">Brevibacillus reuszeri</name>
    <dbReference type="NCBI Taxonomy" id="54915"/>
    <lineage>
        <taxon>Bacteria</taxon>
        <taxon>Bacillati</taxon>
        <taxon>Bacillota</taxon>
        <taxon>Bacilli</taxon>
        <taxon>Bacillales</taxon>
        <taxon>Paenibacillaceae</taxon>
        <taxon>Brevibacillus</taxon>
    </lineage>
</organism>
<dbReference type="Proteomes" id="UP000319578">
    <property type="component" value="Unassembled WGS sequence"/>
</dbReference>
<dbReference type="EMBL" id="BJON01000024">
    <property type="protein sequence ID" value="GED71895.1"/>
    <property type="molecule type" value="Genomic_DNA"/>
</dbReference>
<name>A0ABQ0TVK1_9BACL</name>
<proteinExistence type="predicted"/>
<gene>
    <name evidence="1" type="ORF">BRE01_55970</name>
</gene>
<evidence type="ECO:0000313" key="2">
    <source>
        <dbReference type="Proteomes" id="UP000319578"/>
    </source>
</evidence>
<protein>
    <submittedName>
        <fullName evidence="1">Uncharacterized protein</fullName>
    </submittedName>
</protein>
<reference evidence="1 2" key="1">
    <citation type="submission" date="2019-06" db="EMBL/GenBank/DDBJ databases">
        <title>Whole genome shotgun sequence of Brevibacillus reuszeri NBRC 15719.</title>
        <authorList>
            <person name="Hosoyama A."/>
            <person name="Uohara A."/>
            <person name="Ohji S."/>
            <person name="Ichikawa N."/>
        </authorList>
    </citation>
    <scope>NUCLEOTIDE SEQUENCE [LARGE SCALE GENOMIC DNA]</scope>
    <source>
        <strain evidence="1 2">NBRC 15719</strain>
    </source>
</reference>
<accession>A0ABQ0TVK1</accession>
<dbReference type="RefSeq" id="WP_236699830.1">
    <property type="nucleotide sequence ID" value="NZ_BJON01000024.1"/>
</dbReference>
<comment type="caution">
    <text evidence="1">The sequence shown here is derived from an EMBL/GenBank/DDBJ whole genome shotgun (WGS) entry which is preliminary data.</text>
</comment>
<evidence type="ECO:0000313" key="1">
    <source>
        <dbReference type="EMBL" id="GED71895.1"/>
    </source>
</evidence>
<sequence length="279" mass="31401">MMLTWDSEIWGKLTGPYSSADNVPVLLQQLMQQYSQEVFDDLFQEHLFHQNTIYTATYAAMPFLAQIACSTSDAEVRKELFINGGIIEASRNECDEDPFPESWAELAEEAGSSVCTELYREYLEAIGKLKTLTKEVFSYAADPSIDDTEKRYILVADAAYRGSHSVANMLMTFMAGDEYVVVCPACAEDVFIWPDEDNPAEILQAYEHDPVFHTGQEAHVIAPVTSFADEEIRALAERAEAIGEQRLVRHLYYLAGETECPSCREKISVWPSLLGTFTM</sequence>